<keyword evidence="2" id="KW-0677">Repeat</keyword>
<dbReference type="InterPro" id="IPR002182">
    <property type="entry name" value="NB-ARC"/>
</dbReference>
<evidence type="ECO:0000313" key="9">
    <source>
        <dbReference type="EMBL" id="OWM83098.1"/>
    </source>
</evidence>
<dbReference type="InterPro" id="IPR046349">
    <property type="entry name" value="C1-like_sf"/>
</dbReference>
<evidence type="ECO:0000313" key="10">
    <source>
        <dbReference type="Proteomes" id="UP000197138"/>
    </source>
</evidence>
<dbReference type="InterPro" id="IPR012336">
    <property type="entry name" value="Thioredoxin-like_fold"/>
</dbReference>
<dbReference type="PANTHER" id="PTHR11017">
    <property type="entry name" value="LEUCINE-RICH REPEAT-CONTAINING PROTEIN"/>
    <property type="match status" value="1"/>
</dbReference>
<dbReference type="InterPro" id="IPR032675">
    <property type="entry name" value="LRR_dom_sf"/>
</dbReference>
<keyword evidence="3" id="KW-0611">Plant defense</keyword>
<proteinExistence type="predicted"/>
<comment type="caution">
    <text evidence="9">The sequence shown here is derived from an EMBL/GenBank/DDBJ whole genome shotgun (WGS) entry which is preliminary data.</text>
</comment>
<dbReference type="Pfam" id="PF13905">
    <property type="entry name" value="Thioredoxin_8"/>
    <property type="match status" value="1"/>
</dbReference>
<evidence type="ECO:0000256" key="3">
    <source>
        <dbReference type="ARBA" id="ARBA00022821"/>
    </source>
</evidence>
<evidence type="ECO:0000259" key="6">
    <source>
        <dbReference type="Pfam" id="PF13905"/>
    </source>
</evidence>
<protein>
    <recommendedName>
        <fullName evidence="11">NB-ARC domain-containing protein</fullName>
    </recommendedName>
</protein>
<sequence>MIKLKPRKRYDIAPLVGIDGQLDSAMKLLDIQSNDDVRYIGIHGMGGIGKTTLAKFVFNKISARFDCSTFLENVREIAAHHGIEYLQETLLNGLDPKLTRQLDLHEKIKKSFCKRKVLIFLDDVDGWEQIEKLAGKSTWFGSGSRIIVTTRDKDVLVIGEEKLNEDDVWHLEMGTLNPDDALRLFSIYAFQKESPPPAFRELSEEAVSVTGGLPLALMVIGSLLHNKDGRVWKDIIDRSLVKISDDDRIWMHDQLRDLGRDLVREESLNDPKKRSRIWAREEAMQVLMSKEENENPEGLRLNYHVDGDRWRLKRIGLIGSLKKLRFLDLGMVVLQQDFKDRLPNLRWLCWRPRDGNKGRSVSKFCFLPDPFGHVPVFISMNLVILDFSSSHISEKWEGWSQLQNAKNLKVIDLTEAICLERTPNFPTGMTLERLILARCKCLVSIDSSIGNLRCLRYLNLEQCDSLCGLPEEFSLLENLTEVVVTKTRIKSFGFPNSIHNLVQLKCVKLNNLELGNLVNSLDAIGELKLLVELDLGGTRIVELPQSIGGLENLKLLLKGCEALKALPDSMGGLKSLVKLDLSGTDIIQLPDSIGRLQSLEEVYLTQCKQLRQLPESLGALGKLKKLEAQSADLLKGLPSEMSGLSSLISMDLSRSRVCQLPSSIIHLSHLQSLRLHGCYRLEDVPDLPPSLTLLDLRSNSPKEDNALLVSIRSKLTLGLCLPESLRDLTIRDCQWLGCMPDISHLKNLVRLNVSWCPCLIEIPGLGKLTHLQHLGIDYCDSLRKLEKPQNLKEPIKVHFIGCDKLSRRSYREWKVPTTIAMGIDTGEEEANILESILVSGCLDFVITNGRANVQVSDLLGKSVLLYFSTYQSPSCYALFLKLVEAYHEKKAKDEAFEVIFIPFVHDRVAFKKYFSRMPWLALPFDDPRILSLFSKLEIHDIPKLVALGPRGQIITEEGRSLLEAYGADAYPFTDDHIEDMVNSCPEKLPHALHCHELQLTPWVHYTCDDCQEMGSVWSYYCCMCDFHLHPQCALREGKLETNQSTRRRTSPKSENPRSEHEIQPNAEFE</sequence>
<dbReference type="SUPFAM" id="SSF52058">
    <property type="entry name" value="L domain-like"/>
    <property type="match status" value="2"/>
</dbReference>
<dbReference type="GO" id="GO:0051707">
    <property type="term" value="P:response to other organism"/>
    <property type="evidence" value="ECO:0007669"/>
    <property type="project" value="UniProtKB-ARBA"/>
</dbReference>
<dbReference type="InterPro" id="IPR036249">
    <property type="entry name" value="Thioredoxin-like_sf"/>
</dbReference>
<feature type="domain" description="Disease resistance R13L4/SHOC-2-like LRR" evidence="8">
    <location>
        <begin position="519"/>
        <end position="629"/>
    </location>
</feature>
<dbReference type="PRINTS" id="PR00364">
    <property type="entry name" value="DISEASERSIST"/>
</dbReference>
<evidence type="ECO:0000259" key="7">
    <source>
        <dbReference type="Pfam" id="PF23282"/>
    </source>
</evidence>
<dbReference type="Gene3D" id="1.10.8.430">
    <property type="entry name" value="Helical domain of apoptotic protease-activating factors"/>
    <property type="match status" value="1"/>
</dbReference>
<dbReference type="AlphaFoldDB" id="A0A218XE65"/>
<dbReference type="GO" id="GO:0043531">
    <property type="term" value="F:ADP binding"/>
    <property type="evidence" value="ECO:0007669"/>
    <property type="project" value="InterPro"/>
</dbReference>
<keyword evidence="1" id="KW-0433">Leucine-rich repeat</keyword>
<dbReference type="Pfam" id="PF23282">
    <property type="entry name" value="WHD_ROQ1"/>
    <property type="match status" value="1"/>
</dbReference>
<dbReference type="Proteomes" id="UP000197138">
    <property type="component" value="Unassembled WGS sequence"/>
</dbReference>
<dbReference type="InterPro" id="IPR027417">
    <property type="entry name" value="P-loop_NTPase"/>
</dbReference>
<dbReference type="InterPro" id="IPR058192">
    <property type="entry name" value="WHD_ROQ1-like"/>
</dbReference>
<dbReference type="Gene3D" id="3.40.50.300">
    <property type="entry name" value="P-loop containing nucleotide triphosphate hydrolases"/>
    <property type="match status" value="1"/>
</dbReference>
<dbReference type="InterPro" id="IPR042197">
    <property type="entry name" value="Apaf_helical"/>
</dbReference>
<name>A0A218XE65_PUNGR</name>
<dbReference type="SUPFAM" id="SSF57889">
    <property type="entry name" value="Cysteine-rich domain"/>
    <property type="match status" value="1"/>
</dbReference>
<dbReference type="SUPFAM" id="SSF52540">
    <property type="entry name" value="P-loop containing nucleoside triphosphate hydrolases"/>
    <property type="match status" value="1"/>
</dbReference>
<feature type="domain" description="Thioredoxin-like fold" evidence="6">
    <location>
        <begin position="860"/>
        <end position="953"/>
    </location>
</feature>
<dbReference type="Pfam" id="PF00931">
    <property type="entry name" value="NB-ARC"/>
    <property type="match status" value="1"/>
</dbReference>
<dbReference type="Gene3D" id="3.80.10.10">
    <property type="entry name" value="Ribonuclease Inhibitor"/>
    <property type="match status" value="2"/>
</dbReference>
<evidence type="ECO:0000259" key="8">
    <source>
        <dbReference type="Pfam" id="PF23598"/>
    </source>
</evidence>
<evidence type="ECO:0000256" key="1">
    <source>
        <dbReference type="ARBA" id="ARBA00022614"/>
    </source>
</evidence>
<accession>A0A218XE65</accession>
<feature type="domain" description="NB-ARC" evidence="5">
    <location>
        <begin position="33"/>
        <end position="193"/>
    </location>
</feature>
<dbReference type="InterPro" id="IPR055414">
    <property type="entry name" value="LRR_R13L4/SHOC2-like"/>
</dbReference>
<dbReference type="PANTHER" id="PTHR11017:SF570">
    <property type="entry name" value="DISEASE RESISTANCE PROTEIN (TIR-NBS CLASS)-RELATED"/>
    <property type="match status" value="1"/>
</dbReference>
<dbReference type="Gene3D" id="3.40.30.10">
    <property type="entry name" value="Glutaredoxin"/>
    <property type="match status" value="1"/>
</dbReference>
<gene>
    <name evidence="9" type="ORF">CDL15_Pgr011780</name>
</gene>
<dbReference type="Pfam" id="PF23598">
    <property type="entry name" value="LRR_14"/>
    <property type="match status" value="1"/>
</dbReference>
<dbReference type="EMBL" id="MTKT01001935">
    <property type="protein sequence ID" value="OWM83098.1"/>
    <property type="molecule type" value="Genomic_DNA"/>
</dbReference>
<dbReference type="SUPFAM" id="SSF52833">
    <property type="entry name" value="Thioredoxin-like"/>
    <property type="match status" value="1"/>
</dbReference>
<organism evidence="9 10">
    <name type="scientific">Punica granatum</name>
    <name type="common">Pomegranate</name>
    <dbReference type="NCBI Taxonomy" id="22663"/>
    <lineage>
        <taxon>Eukaryota</taxon>
        <taxon>Viridiplantae</taxon>
        <taxon>Streptophyta</taxon>
        <taxon>Embryophyta</taxon>
        <taxon>Tracheophyta</taxon>
        <taxon>Spermatophyta</taxon>
        <taxon>Magnoliopsida</taxon>
        <taxon>eudicotyledons</taxon>
        <taxon>Gunneridae</taxon>
        <taxon>Pentapetalae</taxon>
        <taxon>rosids</taxon>
        <taxon>malvids</taxon>
        <taxon>Myrtales</taxon>
        <taxon>Lythraceae</taxon>
        <taxon>Punica</taxon>
    </lineage>
</organism>
<reference evidence="10" key="1">
    <citation type="journal article" date="2017" name="Plant J.">
        <title>The pomegranate (Punica granatum L.) genome and the genomics of punicalagin biosynthesis.</title>
        <authorList>
            <person name="Qin G."/>
            <person name="Xu C."/>
            <person name="Ming R."/>
            <person name="Tang H."/>
            <person name="Guyot R."/>
            <person name="Kramer E.M."/>
            <person name="Hu Y."/>
            <person name="Yi X."/>
            <person name="Qi Y."/>
            <person name="Xu X."/>
            <person name="Gao Z."/>
            <person name="Pan H."/>
            <person name="Jian J."/>
            <person name="Tian Y."/>
            <person name="Yue Z."/>
            <person name="Xu Y."/>
        </authorList>
    </citation>
    <scope>NUCLEOTIDE SEQUENCE [LARGE SCALE GENOMIC DNA]</scope>
    <source>
        <strain evidence="10">cv. Dabenzi</strain>
    </source>
</reference>
<feature type="region of interest" description="Disordered" evidence="4">
    <location>
        <begin position="1040"/>
        <end position="1069"/>
    </location>
</feature>
<dbReference type="InterPro" id="IPR044974">
    <property type="entry name" value="Disease_R_plants"/>
</dbReference>
<evidence type="ECO:0000256" key="4">
    <source>
        <dbReference type="SAM" id="MobiDB-lite"/>
    </source>
</evidence>
<evidence type="ECO:0000256" key="2">
    <source>
        <dbReference type="ARBA" id="ARBA00022737"/>
    </source>
</evidence>
<feature type="domain" description="Disease resistance protein Roq1-like winged-helix" evidence="7">
    <location>
        <begin position="234"/>
        <end position="267"/>
    </location>
</feature>
<evidence type="ECO:0008006" key="11">
    <source>
        <dbReference type="Google" id="ProtNLM"/>
    </source>
</evidence>
<evidence type="ECO:0000259" key="5">
    <source>
        <dbReference type="Pfam" id="PF00931"/>
    </source>
</evidence>
<dbReference type="GO" id="GO:0006952">
    <property type="term" value="P:defense response"/>
    <property type="evidence" value="ECO:0007669"/>
    <property type="project" value="UniProtKB-KW"/>
</dbReference>